<gene>
    <name evidence="2" type="ORF">PISMIDRAFT_688067</name>
</gene>
<feature type="region of interest" description="Disordered" evidence="1">
    <location>
        <begin position="183"/>
        <end position="206"/>
    </location>
</feature>
<dbReference type="EMBL" id="KN833945">
    <property type="protein sequence ID" value="KIK14306.1"/>
    <property type="molecule type" value="Genomic_DNA"/>
</dbReference>
<reference evidence="3" key="2">
    <citation type="submission" date="2015-01" db="EMBL/GenBank/DDBJ databases">
        <title>Evolutionary Origins and Diversification of the Mycorrhizal Mutualists.</title>
        <authorList>
            <consortium name="DOE Joint Genome Institute"/>
            <consortium name="Mycorrhizal Genomics Consortium"/>
            <person name="Kohler A."/>
            <person name="Kuo A."/>
            <person name="Nagy L.G."/>
            <person name="Floudas D."/>
            <person name="Copeland A."/>
            <person name="Barry K.W."/>
            <person name="Cichocki N."/>
            <person name="Veneault-Fourrey C."/>
            <person name="LaButti K."/>
            <person name="Lindquist E.A."/>
            <person name="Lipzen A."/>
            <person name="Lundell T."/>
            <person name="Morin E."/>
            <person name="Murat C."/>
            <person name="Riley R."/>
            <person name="Ohm R."/>
            <person name="Sun H."/>
            <person name="Tunlid A."/>
            <person name="Henrissat B."/>
            <person name="Grigoriev I.V."/>
            <person name="Hibbett D.S."/>
            <person name="Martin F."/>
        </authorList>
    </citation>
    <scope>NUCLEOTIDE SEQUENCE [LARGE SCALE GENOMIC DNA]</scope>
    <source>
        <strain evidence="3">441</strain>
    </source>
</reference>
<reference evidence="2 3" key="1">
    <citation type="submission" date="2014-04" db="EMBL/GenBank/DDBJ databases">
        <authorList>
            <consortium name="DOE Joint Genome Institute"/>
            <person name="Kuo A."/>
            <person name="Kohler A."/>
            <person name="Costa M.D."/>
            <person name="Nagy L.G."/>
            <person name="Floudas D."/>
            <person name="Copeland A."/>
            <person name="Barry K.W."/>
            <person name="Cichocki N."/>
            <person name="Veneault-Fourrey C."/>
            <person name="LaButti K."/>
            <person name="Lindquist E.A."/>
            <person name="Lipzen A."/>
            <person name="Lundell T."/>
            <person name="Morin E."/>
            <person name="Murat C."/>
            <person name="Sun H."/>
            <person name="Tunlid A."/>
            <person name="Henrissat B."/>
            <person name="Grigoriev I.V."/>
            <person name="Hibbett D.S."/>
            <person name="Martin F."/>
            <person name="Nordberg H.P."/>
            <person name="Cantor M.N."/>
            <person name="Hua S.X."/>
        </authorList>
    </citation>
    <scope>NUCLEOTIDE SEQUENCE [LARGE SCALE GENOMIC DNA]</scope>
    <source>
        <strain evidence="2 3">441</strain>
    </source>
</reference>
<feature type="region of interest" description="Disordered" evidence="1">
    <location>
        <begin position="1"/>
        <end position="149"/>
    </location>
</feature>
<dbReference type="HOGENOM" id="CLU_1332397_0_0_1"/>
<protein>
    <submittedName>
        <fullName evidence="2">Uncharacterized protein</fullName>
    </submittedName>
</protein>
<keyword evidence="3" id="KW-1185">Reference proteome</keyword>
<dbReference type="OrthoDB" id="3210574at2759"/>
<evidence type="ECO:0000313" key="3">
    <source>
        <dbReference type="Proteomes" id="UP000054018"/>
    </source>
</evidence>
<dbReference type="AlphaFoldDB" id="A0A0C9YC11"/>
<feature type="compositionally biased region" description="Basic and acidic residues" evidence="1">
    <location>
        <begin position="44"/>
        <end position="57"/>
    </location>
</feature>
<feature type="compositionally biased region" description="Gly residues" evidence="1">
    <location>
        <begin position="69"/>
        <end position="80"/>
    </location>
</feature>
<sequence>MSSESTSPTPYPSQDTSRNPDPSAADRPAPQHRLHDSNQPLPRPEGRERENYERAPEDVGAGQEQRGTYGAGEQRGGVYGGDEQPREHYAAQRTAPGTGVGTERRDEDDFQGARVGRNAYTTDRPLGVQPVPEGEQRASFPQSDTDGNFVGGVAIGGQRNLDTSQAGITDKIFGKTEKVRCIVSGPSTGDTQSDTDECSSCRSWAR</sequence>
<proteinExistence type="predicted"/>
<name>A0A0C9YC11_9AGAM</name>
<accession>A0A0C9YC11</accession>
<evidence type="ECO:0000313" key="2">
    <source>
        <dbReference type="EMBL" id="KIK14306.1"/>
    </source>
</evidence>
<feature type="compositionally biased region" description="Polar residues" evidence="1">
    <location>
        <begin position="185"/>
        <end position="206"/>
    </location>
</feature>
<organism evidence="2 3">
    <name type="scientific">Pisolithus microcarpus 441</name>
    <dbReference type="NCBI Taxonomy" id="765257"/>
    <lineage>
        <taxon>Eukaryota</taxon>
        <taxon>Fungi</taxon>
        <taxon>Dikarya</taxon>
        <taxon>Basidiomycota</taxon>
        <taxon>Agaricomycotina</taxon>
        <taxon>Agaricomycetes</taxon>
        <taxon>Agaricomycetidae</taxon>
        <taxon>Boletales</taxon>
        <taxon>Sclerodermatineae</taxon>
        <taxon>Pisolithaceae</taxon>
        <taxon>Pisolithus</taxon>
    </lineage>
</organism>
<dbReference type="Proteomes" id="UP000054018">
    <property type="component" value="Unassembled WGS sequence"/>
</dbReference>
<evidence type="ECO:0000256" key="1">
    <source>
        <dbReference type="SAM" id="MobiDB-lite"/>
    </source>
</evidence>